<feature type="transmembrane region" description="Helical" evidence="1">
    <location>
        <begin position="12"/>
        <end position="34"/>
    </location>
</feature>
<reference evidence="2" key="1">
    <citation type="submission" date="2023-03" db="EMBL/GenBank/DDBJ databases">
        <authorList>
            <person name="Steffen K."/>
            <person name="Cardenas P."/>
        </authorList>
    </citation>
    <scope>NUCLEOTIDE SEQUENCE</scope>
</reference>
<comment type="caution">
    <text evidence="2">The sequence shown here is derived from an EMBL/GenBank/DDBJ whole genome shotgun (WGS) entry which is preliminary data.</text>
</comment>
<evidence type="ECO:0000256" key="1">
    <source>
        <dbReference type="SAM" id="Phobius"/>
    </source>
</evidence>
<evidence type="ECO:0000313" key="2">
    <source>
        <dbReference type="EMBL" id="CAI8046227.1"/>
    </source>
</evidence>
<gene>
    <name evidence="2" type="ORF">GBAR_LOCUS25550</name>
</gene>
<dbReference type="Proteomes" id="UP001174909">
    <property type="component" value="Unassembled WGS sequence"/>
</dbReference>
<evidence type="ECO:0000313" key="3">
    <source>
        <dbReference type="Proteomes" id="UP001174909"/>
    </source>
</evidence>
<sequence>MLNVIDVYITEIPSILLSIAAIILITGCLCLLCASQTKTTPQPMLVYRAHRHRRIEYKRT</sequence>
<keyword evidence="1" id="KW-0812">Transmembrane</keyword>
<protein>
    <submittedName>
        <fullName evidence="2">Uncharacterized protein</fullName>
    </submittedName>
</protein>
<dbReference type="AlphaFoldDB" id="A0AA35XCX4"/>
<keyword evidence="3" id="KW-1185">Reference proteome</keyword>
<dbReference type="EMBL" id="CASHTH010003543">
    <property type="protein sequence ID" value="CAI8046227.1"/>
    <property type="molecule type" value="Genomic_DNA"/>
</dbReference>
<name>A0AA35XCX4_GEOBA</name>
<keyword evidence="1" id="KW-0472">Membrane</keyword>
<keyword evidence="1" id="KW-1133">Transmembrane helix</keyword>
<accession>A0AA35XCX4</accession>
<proteinExistence type="predicted"/>
<organism evidence="2 3">
    <name type="scientific">Geodia barretti</name>
    <name type="common">Barrett's horny sponge</name>
    <dbReference type="NCBI Taxonomy" id="519541"/>
    <lineage>
        <taxon>Eukaryota</taxon>
        <taxon>Metazoa</taxon>
        <taxon>Porifera</taxon>
        <taxon>Demospongiae</taxon>
        <taxon>Heteroscleromorpha</taxon>
        <taxon>Tetractinellida</taxon>
        <taxon>Astrophorina</taxon>
        <taxon>Geodiidae</taxon>
        <taxon>Geodia</taxon>
    </lineage>
</organism>